<comment type="caution">
    <text evidence="7">The sequence shown here is derived from an EMBL/GenBank/DDBJ whole genome shotgun (WGS) entry which is preliminary data.</text>
</comment>
<dbReference type="InterPro" id="IPR016181">
    <property type="entry name" value="Acyl_CoA_acyltransferase"/>
</dbReference>
<evidence type="ECO:0000256" key="6">
    <source>
        <dbReference type="RuleBase" id="RU361135"/>
    </source>
</evidence>
<dbReference type="GO" id="GO:0009372">
    <property type="term" value="P:quorum sensing"/>
    <property type="evidence" value="ECO:0007669"/>
    <property type="project" value="UniProtKB-UniRule"/>
</dbReference>
<reference evidence="7 8" key="1">
    <citation type="submission" date="2019-03" db="EMBL/GenBank/DDBJ databases">
        <title>Primorskyibacter sp. SS33 isolated from sediments.</title>
        <authorList>
            <person name="Xunke S."/>
        </authorList>
    </citation>
    <scope>NUCLEOTIDE SEQUENCE [LARGE SCALE GENOMIC DNA]</scope>
    <source>
        <strain evidence="7 8">SS33</strain>
    </source>
</reference>
<dbReference type="AlphaFoldDB" id="A0A4R6AHI0"/>
<dbReference type="InterPro" id="IPR001690">
    <property type="entry name" value="Autoind_synthase"/>
</dbReference>
<dbReference type="Pfam" id="PF00765">
    <property type="entry name" value="Autoind_synth"/>
    <property type="match status" value="1"/>
</dbReference>
<keyword evidence="2 6" id="KW-0808">Transferase</keyword>
<dbReference type="SUPFAM" id="SSF55729">
    <property type="entry name" value="Acyl-CoA N-acyltransferases (Nat)"/>
    <property type="match status" value="1"/>
</dbReference>
<dbReference type="Proteomes" id="UP000295701">
    <property type="component" value="Unassembled WGS sequence"/>
</dbReference>
<gene>
    <name evidence="7" type="ORF">E2L08_04500</name>
</gene>
<evidence type="ECO:0000256" key="2">
    <source>
        <dbReference type="ARBA" id="ARBA00022679"/>
    </source>
</evidence>
<comment type="similarity">
    <text evidence="5 6">Belongs to the autoinducer synthase family.</text>
</comment>
<keyword evidence="1 5" id="KW-0673">Quorum sensing</keyword>
<accession>A0A4R6AHI0</accession>
<evidence type="ECO:0000256" key="5">
    <source>
        <dbReference type="PROSITE-ProRule" id="PRU00533"/>
    </source>
</evidence>
<dbReference type="EMBL" id="SNAA01000003">
    <property type="protein sequence ID" value="TDL81918.1"/>
    <property type="molecule type" value="Genomic_DNA"/>
</dbReference>
<evidence type="ECO:0000256" key="3">
    <source>
        <dbReference type="ARBA" id="ARBA00022691"/>
    </source>
</evidence>
<dbReference type="GO" id="GO:0061579">
    <property type="term" value="F:N-acyl homoserine lactone synthase activity"/>
    <property type="evidence" value="ECO:0007669"/>
    <property type="project" value="UniProtKB-UniRule"/>
</dbReference>
<evidence type="ECO:0000256" key="1">
    <source>
        <dbReference type="ARBA" id="ARBA00022654"/>
    </source>
</evidence>
<proteinExistence type="inferred from homology"/>
<keyword evidence="3 6" id="KW-0949">S-adenosyl-L-methionine</keyword>
<dbReference type="PANTHER" id="PTHR39322:SF1">
    <property type="entry name" value="ISOVALERYL-HOMOSERINE LACTONE SYNTHASE"/>
    <property type="match status" value="1"/>
</dbReference>
<keyword evidence="8" id="KW-1185">Reference proteome</keyword>
<evidence type="ECO:0000313" key="8">
    <source>
        <dbReference type="Proteomes" id="UP000295701"/>
    </source>
</evidence>
<keyword evidence="4 5" id="KW-0071">Autoinducer synthesis</keyword>
<evidence type="ECO:0000313" key="7">
    <source>
        <dbReference type="EMBL" id="TDL81918.1"/>
    </source>
</evidence>
<dbReference type="Gene3D" id="3.40.630.30">
    <property type="match status" value="1"/>
</dbReference>
<sequence length="207" mass="22598">MRAQLSSVTQWRAPMIHYLDGRAGLDRQPDLADGMFRDRAAQFVDRLAWDVGVDAEGREIDQYDALDPVYVVASDAAGRHAGSMRFLPATGRTMIAEHFPQLAPGGWAMPGAVECTRLCIAPGAAGHVAAELLLGALGLGLRRGWRRSFGVFDARMERVYARLGWPVRVVSRSGPGRDALCLGSWEFLQAPRAALEARARVTLDRVA</sequence>
<dbReference type="PROSITE" id="PS51187">
    <property type="entry name" value="AUTOINDUCER_SYNTH_2"/>
    <property type="match status" value="1"/>
</dbReference>
<organism evidence="7 8">
    <name type="scientific">Palleronia sediminis</name>
    <dbReference type="NCBI Taxonomy" id="2547833"/>
    <lineage>
        <taxon>Bacteria</taxon>
        <taxon>Pseudomonadati</taxon>
        <taxon>Pseudomonadota</taxon>
        <taxon>Alphaproteobacteria</taxon>
        <taxon>Rhodobacterales</taxon>
        <taxon>Roseobacteraceae</taxon>
        <taxon>Palleronia</taxon>
    </lineage>
</organism>
<evidence type="ECO:0000256" key="4">
    <source>
        <dbReference type="ARBA" id="ARBA00022929"/>
    </source>
</evidence>
<comment type="catalytic activity">
    <reaction evidence="6">
        <text>a fatty acyl-[ACP] + S-adenosyl-L-methionine = an N-acyl-L-homoserine lactone + S-methyl-5'-thioadenosine + holo-[ACP] + H(+)</text>
        <dbReference type="Rhea" id="RHEA:10096"/>
        <dbReference type="Rhea" id="RHEA-COMP:9685"/>
        <dbReference type="Rhea" id="RHEA-COMP:14125"/>
        <dbReference type="ChEBI" id="CHEBI:15378"/>
        <dbReference type="ChEBI" id="CHEBI:17509"/>
        <dbReference type="ChEBI" id="CHEBI:55474"/>
        <dbReference type="ChEBI" id="CHEBI:59789"/>
        <dbReference type="ChEBI" id="CHEBI:64479"/>
        <dbReference type="ChEBI" id="CHEBI:138651"/>
        <dbReference type="EC" id="2.3.1.184"/>
    </reaction>
</comment>
<dbReference type="EC" id="2.3.1.184" evidence="6"/>
<dbReference type="GO" id="GO:0007165">
    <property type="term" value="P:signal transduction"/>
    <property type="evidence" value="ECO:0007669"/>
    <property type="project" value="TreeGrafter"/>
</dbReference>
<dbReference type="PRINTS" id="PR01549">
    <property type="entry name" value="AUTOINDCRSYN"/>
</dbReference>
<protein>
    <recommendedName>
        <fullName evidence="6">Acyl-homoserine-lactone synthase</fullName>
        <ecNumber evidence="6">2.3.1.184</ecNumber>
    </recommendedName>
    <alternativeName>
        <fullName evidence="6">Autoinducer synthesis protein</fullName>
    </alternativeName>
</protein>
<dbReference type="OrthoDB" id="6169313at2"/>
<dbReference type="PANTHER" id="PTHR39322">
    <property type="entry name" value="ACYL-HOMOSERINE-LACTONE SYNTHASE"/>
    <property type="match status" value="1"/>
</dbReference>
<name>A0A4R6AHI0_9RHOB</name>